<sequence length="354" mass="37906">MTIFDAYRALAPVQIIEVDTPRGASDLVVESLAGVLQARLRAESVYPLNVQVGGTTKFCVVMRDLISEPFTPGTPSGAELFPIEKLADGWVPVAVDDLGEVVELPLYTPGQGGVRILIAGSSGSGKSTVPNNVLASALRSAAYDVWLADPQMQTFGAYEPYVTRSASTVEDIIQMVVDLDTLKDSRVDQYMADGDDCFQAPKHGKPIILVLEELSAMTDTNPDKKSRAVFEAAFTSLAQRARKAGITLVVSMQVSSADTIPSRARSQFDIRVAHQLATPSDTGMILPSMPPGAPQPHEIVGSIGRDGLRTSAGLFILGGESVDRVRRCRGWHIPKTEFVSRFLAPPPASPSDEG</sequence>
<organism evidence="3 4">
    <name type="scientific">Gordonia spumicola</name>
    <dbReference type="NCBI Taxonomy" id="589161"/>
    <lineage>
        <taxon>Bacteria</taxon>
        <taxon>Bacillati</taxon>
        <taxon>Actinomycetota</taxon>
        <taxon>Actinomycetes</taxon>
        <taxon>Mycobacteriales</taxon>
        <taxon>Gordoniaceae</taxon>
        <taxon>Gordonia</taxon>
    </lineage>
</organism>
<dbReference type="OrthoDB" id="9768060at2"/>
<dbReference type="InterPro" id="IPR002543">
    <property type="entry name" value="FtsK_dom"/>
</dbReference>
<dbReference type="Proteomes" id="UP000444960">
    <property type="component" value="Unassembled WGS sequence"/>
</dbReference>
<dbReference type="GO" id="GO:0003677">
    <property type="term" value="F:DNA binding"/>
    <property type="evidence" value="ECO:0007669"/>
    <property type="project" value="InterPro"/>
</dbReference>
<gene>
    <name evidence="3" type="ORF">nbrc107696_42650</name>
</gene>
<accession>A0A7I9VEM4</accession>
<evidence type="ECO:0000259" key="2">
    <source>
        <dbReference type="PROSITE" id="PS50901"/>
    </source>
</evidence>
<dbReference type="RefSeq" id="WP_161897274.1">
    <property type="nucleotide sequence ID" value="NZ_BJOV01000005.1"/>
</dbReference>
<dbReference type="SUPFAM" id="SSF52540">
    <property type="entry name" value="P-loop containing nucleoside triphosphate hydrolases"/>
    <property type="match status" value="1"/>
</dbReference>
<name>A0A7I9VEM4_9ACTN</name>
<dbReference type="PROSITE" id="PS50901">
    <property type="entry name" value="FTSK"/>
    <property type="match status" value="1"/>
</dbReference>
<dbReference type="AlphaFoldDB" id="A0A7I9VEM4"/>
<comment type="caution">
    <text evidence="3">The sequence shown here is derived from an EMBL/GenBank/DDBJ whole genome shotgun (WGS) entry which is preliminary data.</text>
</comment>
<keyword evidence="1" id="KW-0067">ATP-binding</keyword>
<dbReference type="EMBL" id="BJOV01000005">
    <property type="protein sequence ID" value="GEE03819.1"/>
    <property type="molecule type" value="Genomic_DNA"/>
</dbReference>
<feature type="binding site" evidence="1">
    <location>
        <begin position="120"/>
        <end position="127"/>
    </location>
    <ligand>
        <name>ATP</name>
        <dbReference type="ChEBI" id="CHEBI:30616"/>
    </ligand>
</feature>
<protein>
    <recommendedName>
        <fullName evidence="2">FtsK domain-containing protein</fullName>
    </recommendedName>
</protein>
<evidence type="ECO:0000313" key="3">
    <source>
        <dbReference type="EMBL" id="GEE03819.1"/>
    </source>
</evidence>
<keyword evidence="4" id="KW-1185">Reference proteome</keyword>
<evidence type="ECO:0000313" key="4">
    <source>
        <dbReference type="Proteomes" id="UP000444960"/>
    </source>
</evidence>
<dbReference type="Gene3D" id="3.40.50.300">
    <property type="entry name" value="P-loop containing nucleotide triphosphate hydrolases"/>
    <property type="match status" value="1"/>
</dbReference>
<evidence type="ECO:0000256" key="1">
    <source>
        <dbReference type="PROSITE-ProRule" id="PRU00289"/>
    </source>
</evidence>
<dbReference type="InterPro" id="IPR027417">
    <property type="entry name" value="P-loop_NTPase"/>
</dbReference>
<feature type="domain" description="FtsK" evidence="2">
    <location>
        <begin position="90"/>
        <end position="283"/>
    </location>
</feature>
<keyword evidence="1" id="KW-0547">Nucleotide-binding</keyword>
<dbReference type="GO" id="GO:0005524">
    <property type="term" value="F:ATP binding"/>
    <property type="evidence" value="ECO:0007669"/>
    <property type="project" value="UniProtKB-UniRule"/>
</dbReference>
<reference evidence="4" key="1">
    <citation type="submission" date="2019-06" db="EMBL/GenBank/DDBJ databases">
        <title>Gordonia isolated from sludge of a wastewater treatment plant.</title>
        <authorList>
            <person name="Tamura T."/>
            <person name="Aoyama K."/>
            <person name="Kang Y."/>
            <person name="Saito S."/>
            <person name="Akiyama N."/>
            <person name="Yazawa K."/>
            <person name="Gonoi T."/>
            <person name="Mikami Y."/>
        </authorList>
    </citation>
    <scope>NUCLEOTIDE SEQUENCE [LARGE SCALE GENOMIC DNA]</scope>
    <source>
        <strain evidence="4">NBRC 107696</strain>
    </source>
</reference>
<proteinExistence type="predicted"/>